<organism evidence="3 4">
    <name type="scientific">Volvox reticuliferus</name>
    <dbReference type="NCBI Taxonomy" id="1737510"/>
    <lineage>
        <taxon>Eukaryota</taxon>
        <taxon>Viridiplantae</taxon>
        <taxon>Chlorophyta</taxon>
        <taxon>core chlorophytes</taxon>
        <taxon>Chlorophyceae</taxon>
        <taxon>CS clade</taxon>
        <taxon>Chlamydomonadales</taxon>
        <taxon>Volvocaceae</taxon>
        <taxon>Volvox</taxon>
    </lineage>
</organism>
<accession>A0A8J4CU14</accession>
<name>A0A8J4CU14_9CHLO</name>
<comment type="caution">
    <text evidence="3">The sequence shown here is derived from an EMBL/GenBank/DDBJ whole genome shotgun (WGS) entry which is preliminary data.</text>
</comment>
<keyword evidence="4" id="KW-1185">Reference proteome</keyword>
<proteinExistence type="predicted"/>
<reference evidence="3" key="1">
    <citation type="journal article" date="2021" name="Proc. Natl. Acad. Sci. U.S.A.">
        <title>Three genomes in the algal genus Volvox reveal the fate of a haploid sex-determining region after a transition to homothallism.</title>
        <authorList>
            <person name="Yamamoto K."/>
            <person name="Hamaji T."/>
            <person name="Kawai-Toyooka H."/>
            <person name="Matsuzaki R."/>
            <person name="Takahashi F."/>
            <person name="Nishimura Y."/>
            <person name="Kawachi M."/>
            <person name="Noguchi H."/>
            <person name="Minakuchi Y."/>
            <person name="Umen J.G."/>
            <person name="Toyoda A."/>
            <person name="Nozaki H."/>
        </authorList>
    </citation>
    <scope>NUCLEOTIDE SEQUENCE</scope>
    <source>
        <strain evidence="3">NIES-3786</strain>
    </source>
</reference>
<evidence type="ECO:0000256" key="2">
    <source>
        <dbReference type="SAM" id="SignalP"/>
    </source>
</evidence>
<feature type="signal peptide" evidence="2">
    <location>
        <begin position="1"/>
        <end position="17"/>
    </location>
</feature>
<dbReference type="EMBL" id="BNCP01000032">
    <property type="protein sequence ID" value="GIL85192.1"/>
    <property type="molecule type" value="Genomic_DNA"/>
</dbReference>
<evidence type="ECO:0000313" key="3">
    <source>
        <dbReference type="EMBL" id="GIL85192.1"/>
    </source>
</evidence>
<keyword evidence="2" id="KW-0732">Signal</keyword>
<dbReference type="AlphaFoldDB" id="A0A8J4CU14"/>
<protein>
    <recommendedName>
        <fullName evidence="5">Secreted protein</fullName>
    </recommendedName>
</protein>
<feature type="region of interest" description="Disordered" evidence="1">
    <location>
        <begin position="99"/>
        <end position="121"/>
    </location>
</feature>
<evidence type="ECO:0000313" key="4">
    <source>
        <dbReference type="Proteomes" id="UP000747110"/>
    </source>
</evidence>
<evidence type="ECO:0008006" key="5">
    <source>
        <dbReference type="Google" id="ProtNLM"/>
    </source>
</evidence>
<evidence type="ECO:0000256" key="1">
    <source>
        <dbReference type="SAM" id="MobiDB-lite"/>
    </source>
</evidence>
<sequence length="175" mass="17201">MIDVGFSALLAPVVTVAVTGPAPPPQTAPDNEPSCTVLGCGADSIVAMVLTVAMSAPAGAGSADPRCFEPDALVRTRGLELVSVQAAAKSLGGGAACGRGEATSGSNGVGPSHAAVDKDRLRRPASGGLDVTIAAGFSPVIDPPSAITMRLAFCDTVPASPVMLASVLSSPMMTS</sequence>
<feature type="chain" id="PRO_5035213300" description="Secreted protein" evidence="2">
    <location>
        <begin position="18"/>
        <end position="175"/>
    </location>
</feature>
<gene>
    <name evidence="3" type="ORF">Vretifemale_13777</name>
</gene>
<dbReference type="Proteomes" id="UP000747110">
    <property type="component" value="Unassembled WGS sequence"/>
</dbReference>